<dbReference type="Pfam" id="PF03171">
    <property type="entry name" value="2OG-FeII_Oxy"/>
    <property type="match status" value="1"/>
</dbReference>
<dbReference type="InterPro" id="IPR005123">
    <property type="entry name" value="Oxoglu/Fe-dep_dioxygenase_dom"/>
</dbReference>
<evidence type="ECO:0000256" key="1">
    <source>
        <dbReference type="ARBA" id="ARBA00008056"/>
    </source>
</evidence>
<dbReference type="SUPFAM" id="SSF51197">
    <property type="entry name" value="Clavaminate synthase-like"/>
    <property type="match status" value="1"/>
</dbReference>
<dbReference type="PROSITE" id="PS51471">
    <property type="entry name" value="FE2OG_OXY"/>
    <property type="match status" value="1"/>
</dbReference>
<name>A0A835EIA9_9POAL</name>
<comment type="caution">
    <text evidence="7">The sequence shown here is derived from an EMBL/GenBank/DDBJ whole genome shotgun (WGS) entry which is preliminary data.</text>
</comment>
<dbReference type="AlphaFoldDB" id="A0A835EIA9"/>
<dbReference type="Proteomes" id="UP000636709">
    <property type="component" value="Unassembled WGS sequence"/>
</dbReference>
<reference evidence="7" key="1">
    <citation type="submission" date="2020-07" db="EMBL/GenBank/DDBJ databases">
        <title>Genome sequence and genetic diversity analysis of an under-domesticated orphan crop, white fonio (Digitaria exilis).</title>
        <authorList>
            <person name="Bennetzen J.L."/>
            <person name="Chen S."/>
            <person name="Ma X."/>
            <person name="Wang X."/>
            <person name="Yssel A.E.J."/>
            <person name="Chaluvadi S.R."/>
            <person name="Johnson M."/>
            <person name="Gangashetty P."/>
            <person name="Hamidou F."/>
            <person name="Sanogo M.D."/>
            <person name="Zwaenepoel A."/>
            <person name="Wallace J."/>
            <person name="Van De Peer Y."/>
            <person name="Van Deynze A."/>
        </authorList>
    </citation>
    <scope>NUCLEOTIDE SEQUENCE</scope>
    <source>
        <tissue evidence="7">Leaves</tissue>
    </source>
</reference>
<proteinExistence type="inferred from homology"/>
<dbReference type="EMBL" id="JACEFO010001915">
    <property type="protein sequence ID" value="KAF8694032.1"/>
    <property type="molecule type" value="Genomic_DNA"/>
</dbReference>
<keyword evidence="3 5" id="KW-0560">Oxidoreductase</keyword>
<evidence type="ECO:0000256" key="3">
    <source>
        <dbReference type="ARBA" id="ARBA00023002"/>
    </source>
</evidence>
<comment type="similarity">
    <text evidence="1 5">Belongs to the iron/ascorbate-dependent oxidoreductase family.</text>
</comment>
<evidence type="ECO:0000256" key="4">
    <source>
        <dbReference type="ARBA" id="ARBA00023004"/>
    </source>
</evidence>
<dbReference type="Pfam" id="PF14226">
    <property type="entry name" value="DIOX_N"/>
    <property type="match status" value="1"/>
</dbReference>
<evidence type="ECO:0000259" key="6">
    <source>
        <dbReference type="PROSITE" id="PS51471"/>
    </source>
</evidence>
<dbReference type="GO" id="GO:0046872">
    <property type="term" value="F:metal ion binding"/>
    <property type="evidence" value="ECO:0007669"/>
    <property type="project" value="UniProtKB-KW"/>
</dbReference>
<dbReference type="InterPro" id="IPR044861">
    <property type="entry name" value="IPNS-like_FE2OG_OXY"/>
</dbReference>
<dbReference type="PANTHER" id="PTHR47991">
    <property type="entry name" value="OXOGLUTARATE/IRON-DEPENDENT DIOXYGENASE"/>
    <property type="match status" value="1"/>
</dbReference>
<dbReference type="InterPro" id="IPR026992">
    <property type="entry name" value="DIOX_N"/>
</dbReference>
<evidence type="ECO:0000256" key="5">
    <source>
        <dbReference type="RuleBase" id="RU003682"/>
    </source>
</evidence>
<keyword evidence="2 5" id="KW-0479">Metal-binding</keyword>
<protein>
    <recommendedName>
        <fullName evidence="6">Fe2OG dioxygenase domain-containing protein</fullName>
    </recommendedName>
</protein>
<dbReference type="InterPro" id="IPR050295">
    <property type="entry name" value="Plant_2OG-oxidoreductases"/>
</dbReference>
<evidence type="ECO:0000313" key="7">
    <source>
        <dbReference type="EMBL" id="KAF8694032.1"/>
    </source>
</evidence>
<gene>
    <name evidence="7" type="ORF">HU200_038482</name>
</gene>
<dbReference type="OrthoDB" id="661432at2759"/>
<organism evidence="7 8">
    <name type="scientific">Digitaria exilis</name>
    <dbReference type="NCBI Taxonomy" id="1010633"/>
    <lineage>
        <taxon>Eukaryota</taxon>
        <taxon>Viridiplantae</taxon>
        <taxon>Streptophyta</taxon>
        <taxon>Embryophyta</taxon>
        <taxon>Tracheophyta</taxon>
        <taxon>Spermatophyta</taxon>
        <taxon>Magnoliopsida</taxon>
        <taxon>Liliopsida</taxon>
        <taxon>Poales</taxon>
        <taxon>Poaceae</taxon>
        <taxon>PACMAD clade</taxon>
        <taxon>Panicoideae</taxon>
        <taxon>Panicodae</taxon>
        <taxon>Paniceae</taxon>
        <taxon>Anthephorinae</taxon>
        <taxon>Digitaria</taxon>
    </lineage>
</organism>
<dbReference type="GO" id="GO:0016491">
    <property type="term" value="F:oxidoreductase activity"/>
    <property type="evidence" value="ECO:0007669"/>
    <property type="project" value="UniProtKB-KW"/>
</dbReference>
<keyword evidence="4 5" id="KW-0408">Iron</keyword>
<sequence>MDTMLHITPSYTSLPDGFSIPADQLHPATTSTVVTLPVIDLSGSRDDVCHAILHAGKEFGFFQVVNHQICEETLREMEAVCDEFFELPVEDKMHLCSDDKSKPNRLFSGSNYKTSSKMYWIDCLRLTHTIRIGDSKNNWPNKPQRLREVFENFIEQTRVLGMELLRMLCKSLGLPLGYFDGDLSGGDMVLGVNLYPPCPEPSRMLGLPPHCDRNLLTLVLSGAVQGMEVFYNGDWIKVEPMPNAFIVNFGLQIEVVTNGILKSVEHRVVTNMSLARTSVLTTINAANDCLLGPAEELLSDSNPPRYRTIMCRDFVRIYTEWLEQCEGDMKHHMKPFKI</sequence>
<keyword evidence="8" id="KW-1185">Reference proteome</keyword>
<feature type="domain" description="Fe2OG dioxygenase" evidence="6">
    <location>
        <begin position="185"/>
        <end position="285"/>
    </location>
</feature>
<dbReference type="Gene3D" id="2.60.120.330">
    <property type="entry name" value="B-lactam Antibiotic, Isopenicillin N Synthase, Chain"/>
    <property type="match status" value="1"/>
</dbReference>
<dbReference type="InterPro" id="IPR027443">
    <property type="entry name" value="IPNS-like_sf"/>
</dbReference>
<evidence type="ECO:0000256" key="2">
    <source>
        <dbReference type="ARBA" id="ARBA00022723"/>
    </source>
</evidence>
<evidence type="ECO:0000313" key="8">
    <source>
        <dbReference type="Proteomes" id="UP000636709"/>
    </source>
</evidence>
<accession>A0A835EIA9</accession>